<evidence type="ECO:0000313" key="2">
    <source>
        <dbReference type="Proteomes" id="UP000692954"/>
    </source>
</evidence>
<evidence type="ECO:0000313" key="1">
    <source>
        <dbReference type="EMBL" id="CAD8119741.1"/>
    </source>
</evidence>
<sequence length="144" mass="17057">MLTLHKLIIIPSLINQSHLKNIEFFKVILKTLLLLIMVMLYPKNNITYKVILSKKLNSLQKDNQNIATQVPFYNKLKSIRKIKKLVKMIQLSNKQQDELHEITQNFHFVQINIQQSQNLLTQQNQNKCINIINLFYFILIVLVQ</sequence>
<keyword evidence="2" id="KW-1185">Reference proteome</keyword>
<accession>A0A8S1QVM2</accession>
<name>A0A8S1QVM2_9CILI</name>
<dbReference type="Proteomes" id="UP000692954">
    <property type="component" value="Unassembled WGS sequence"/>
</dbReference>
<proteinExistence type="predicted"/>
<dbReference type="EMBL" id="CAJJDN010000122">
    <property type="protein sequence ID" value="CAD8119741.1"/>
    <property type="molecule type" value="Genomic_DNA"/>
</dbReference>
<gene>
    <name evidence="1" type="ORF">PSON_ATCC_30995.1.T1220152</name>
</gene>
<reference evidence="1" key="1">
    <citation type="submission" date="2021-01" db="EMBL/GenBank/DDBJ databases">
        <authorList>
            <consortium name="Genoscope - CEA"/>
            <person name="William W."/>
        </authorList>
    </citation>
    <scope>NUCLEOTIDE SEQUENCE</scope>
</reference>
<dbReference type="AlphaFoldDB" id="A0A8S1QVM2"/>
<organism evidence="1 2">
    <name type="scientific">Paramecium sonneborni</name>
    <dbReference type="NCBI Taxonomy" id="65129"/>
    <lineage>
        <taxon>Eukaryota</taxon>
        <taxon>Sar</taxon>
        <taxon>Alveolata</taxon>
        <taxon>Ciliophora</taxon>
        <taxon>Intramacronucleata</taxon>
        <taxon>Oligohymenophorea</taxon>
        <taxon>Peniculida</taxon>
        <taxon>Parameciidae</taxon>
        <taxon>Paramecium</taxon>
    </lineage>
</organism>
<protein>
    <submittedName>
        <fullName evidence="1">Uncharacterized protein</fullName>
    </submittedName>
</protein>
<comment type="caution">
    <text evidence="1">The sequence shown here is derived from an EMBL/GenBank/DDBJ whole genome shotgun (WGS) entry which is preliminary data.</text>
</comment>